<proteinExistence type="predicted"/>
<organism evidence="2 3">
    <name type="scientific">Actinobacillus seminis</name>
    <dbReference type="NCBI Taxonomy" id="722"/>
    <lineage>
        <taxon>Bacteria</taxon>
        <taxon>Pseudomonadati</taxon>
        <taxon>Pseudomonadota</taxon>
        <taxon>Gammaproteobacteria</taxon>
        <taxon>Pasteurellales</taxon>
        <taxon>Pasteurellaceae</taxon>
        <taxon>Actinobacillus</taxon>
    </lineage>
</organism>
<name>A0A380VCU4_9PAST</name>
<protein>
    <submittedName>
        <fullName evidence="2">Heme utilization or adhesion protein</fullName>
    </submittedName>
</protein>
<evidence type="ECO:0000313" key="2">
    <source>
        <dbReference type="EMBL" id="SUU36073.1"/>
    </source>
</evidence>
<dbReference type="Pfam" id="PF05860">
    <property type="entry name" value="TPS"/>
    <property type="match status" value="1"/>
</dbReference>
<dbReference type="NCBIfam" id="TIGR01901">
    <property type="entry name" value="adhes_NPXG"/>
    <property type="match status" value="1"/>
</dbReference>
<dbReference type="InterPro" id="IPR011050">
    <property type="entry name" value="Pectin_lyase_fold/virulence"/>
</dbReference>
<dbReference type="AlphaFoldDB" id="A0A380VCU4"/>
<gene>
    <name evidence="2" type="primary">shlA</name>
    <name evidence="2" type="ORF">NCTC10851_01092</name>
</gene>
<feature type="domain" description="Filamentous haemagglutinin FhaB/tRNA nuclease CdiA-like TPS" evidence="1">
    <location>
        <begin position="2"/>
        <end position="82"/>
    </location>
</feature>
<accession>A0A380VCU4</accession>
<dbReference type="InterPro" id="IPR008638">
    <property type="entry name" value="FhaB/CdiA-like_TPS"/>
</dbReference>
<reference evidence="2 3" key="1">
    <citation type="submission" date="2018-06" db="EMBL/GenBank/DDBJ databases">
        <authorList>
            <consortium name="Pathogen Informatics"/>
            <person name="Doyle S."/>
        </authorList>
    </citation>
    <scope>NUCLEOTIDE SEQUENCE [LARGE SCALE GENOMIC DNA]</scope>
    <source>
        <strain evidence="2 3">NCTC10851</strain>
    </source>
</reference>
<evidence type="ECO:0000259" key="1">
    <source>
        <dbReference type="Pfam" id="PF05860"/>
    </source>
</evidence>
<dbReference type="Gene3D" id="2.160.20.10">
    <property type="entry name" value="Single-stranded right-handed beta-helix, Pectin lyase-like"/>
    <property type="match status" value="1"/>
</dbReference>
<dbReference type="SUPFAM" id="SSF51126">
    <property type="entry name" value="Pectin lyase-like"/>
    <property type="match status" value="1"/>
</dbReference>
<dbReference type="Proteomes" id="UP000254507">
    <property type="component" value="Unassembled WGS sequence"/>
</dbReference>
<sequence>MILNEVNSSNPSQLKGYVEAAGKKADVIIANPSGIHCASCGVINSGCTTFTTGKPHIKDGQVDSFTVEKGLDVISNIATDSNLEWIQQTGTKGSLYTKKVFQVDSKLMGLLMVSKLE</sequence>
<dbReference type="EMBL" id="UFSB01000001">
    <property type="protein sequence ID" value="SUU36073.1"/>
    <property type="molecule type" value="Genomic_DNA"/>
</dbReference>
<dbReference type="InterPro" id="IPR012334">
    <property type="entry name" value="Pectin_lyas_fold"/>
</dbReference>
<evidence type="ECO:0000313" key="3">
    <source>
        <dbReference type="Proteomes" id="UP000254507"/>
    </source>
</evidence>